<feature type="compositionally biased region" description="Polar residues" evidence="1">
    <location>
        <begin position="430"/>
        <end position="441"/>
    </location>
</feature>
<dbReference type="Proteomes" id="UP001234581">
    <property type="component" value="Unassembled WGS sequence"/>
</dbReference>
<dbReference type="AlphaFoldDB" id="A0AAD7V3N3"/>
<evidence type="ECO:0000313" key="4">
    <source>
        <dbReference type="Proteomes" id="UP001234581"/>
    </source>
</evidence>
<name>A0AAD7V3N3_9FUNG</name>
<proteinExistence type="predicted"/>
<dbReference type="RefSeq" id="XP_058343671.1">
    <property type="nucleotide sequence ID" value="XM_058485524.1"/>
</dbReference>
<keyword evidence="2" id="KW-1133">Transmembrane helix</keyword>
<feature type="region of interest" description="Disordered" evidence="1">
    <location>
        <begin position="378"/>
        <end position="454"/>
    </location>
</feature>
<keyword evidence="2" id="KW-0472">Membrane</keyword>
<feature type="transmembrane region" description="Helical" evidence="2">
    <location>
        <begin position="64"/>
        <end position="88"/>
    </location>
</feature>
<evidence type="ECO:0000256" key="1">
    <source>
        <dbReference type="SAM" id="MobiDB-lite"/>
    </source>
</evidence>
<feature type="transmembrane region" description="Helical" evidence="2">
    <location>
        <begin position="173"/>
        <end position="192"/>
    </location>
</feature>
<feature type="transmembrane region" description="Helical" evidence="2">
    <location>
        <begin position="32"/>
        <end position="52"/>
    </location>
</feature>
<feature type="region of interest" description="Disordered" evidence="1">
    <location>
        <begin position="291"/>
        <end position="316"/>
    </location>
</feature>
<evidence type="ECO:0000313" key="3">
    <source>
        <dbReference type="EMBL" id="KAJ8658758.1"/>
    </source>
</evidence>
<keyword evidence="4" id="KW-1185">Reference proteome</keyword>
<evidence type="ECO:0000256" key="2">
    <source>
        <dbReference type="SAM" id="Phobius"/>
    </source>
</evidence>
<dbReference type="EMBL" id="JARTCD010000022">
    <property type="protein sequence ID" value="KAJ8658758.1"/>
    <property type="molecule type" value="Genomic_DNA"/>
</dbReference>
<comment type="caution">
    <text evidence="3">The sequence shown here is derived from an EMBL/GenBank/DDBJ whole genome shotgun (WGS) entry which is preliminary data.</text>
</comment>
<gene>
    <name evidence="3" type="ORF">O0I10_005484</name>
</gene>
<feature type="transmembrane region" description="Helical" evidence="2">
    <location>
        <begin position="243"/>
        <end position="264"/>
    </location>
</feature>
<feature type="compositionally biased region" description="Basic and acidic residues" evidence="1">
    <location>
        <begin position="295"/>
        <end position="304"/>
    </location>
</feature>
<organism evidence="3 4">
    <name type="scientific">Lichtheimia ornata</name>
    <dbReference type="NCBI Taxonomy" id="688661"/>
    <lineage>
        <taxon>Eukaryota</taxon>
        <taxon>Fungi</taxon>
        <taxon>Fungi incertae sedis</taxon>
        <taxon>Mucoromycota</taxon>
        <taxon>Mucoromycotina</taxon>
        <taxon>Mucoromycetes</taxon>
        <taxon>Mucorales</taxon>
        <taxon>Lichtheimiaceae</taxon>
        <taxon>Lichtheimia</taxon>
    </lineage>
</organism>
<dbReference type="GeneID" id="83212896"/>
<sequence length="454" mass="50952">MAGSHALITEPHQVSPSPSSTPYPVEPGQVAILSWYGVVMAYAIQLAYRCVVRKIDAEHTWVRVCKLSLGISFFIKGVLFATLGTNLISDCIAVIRAADFFFHFGMLSGNAVLLLRVRAIFPHEWNTTSKIFHIMIIIIRLGIGVVDMSLLSYVRGPRGMCRYQESAYWGPVYTFYDTLVDAYVTIMIGYMLSKHIARLRRSFVEVNTSTYLVFLAQNVIRTTVLTGVNLLSALFILMREGHYAIMVLWPVINSLVILLIGYDVDLTRVVHDMRLMLLNRRVSHSEMEDVEYGESIDHDGDRRTLRSTRPQTIQGEPKIRVPPRCKLCGSRIDPNGYAASDPAMGNYASSAHYSPNHTPSSFLSDPSGISAILGSDYSSHSPCDSPYDELQKFDFSPTSTLPTPELERISESYDRTASPMYIPPPLKQYASYSPSPDGNSNNRRKSYPPRRRSI</sequence>
<feature type="transmembrane region" description="Helical" evidence="2">
    <location>
        <begin position="131"/>
        <end position="153"/>
    </location>
</feature>
<reference evidence="3 4" key="1">
    <citation type="submission" date="2023-03" db="EMBL/GenBank/DDBJ databases">
        <title>Genome sequence of Lichtheimia ornata CBS 291.66.</title>
        <authorList>
            <person name="Mohabir J.T."/>
            <person name="Shea T.P."/>
            <person name="Kurbessoian T."/>
            <person name="Berby B."/>
            <person name="Fontaine J."/>
            <person name="Livny J."/>
            <person name="Gnirke A."/>
            <person name="Stajich J.E."/>
            <person name="Cuomo C.A."/>
        </authorList>
    </citation>
    <scope>NUCLEOTIDE SEQUENCE [LARGE SCALE GENOMIC DNA]</scope>
    <source>
        <strain evidence="3">CBS 291.66</strain>
    </source>
</reference>
<accession>A0AAD7V3N3</accession>
<protein>
    <submittedName>
        <fullName evidence="3">Uncharacterized protein</fullName>
    </submittedName>
</protein>
<feature type="transmembrane region" description="Helical" evidence="2">
    <location>
        <begin position="212"/>
        <end position="237"/>
    </location>
</feature>
<feature type="region of interest" description="Disordered" evidence="1">
    <location>
        <begin position="1"/>
        <end position="22"/>
    </location>
</feature>
<keyword evidence="2" id="KW-0812">Transmembrane</keyword>
<feature type="compositionally biased region" description="Basic and acidic residues" evidence="1">
    <location>
        <begin position="405"/>
        <end position="414"/>
    </location>
</feature>
<feature type="compositionally biased region" description="Basic residues" evidence="1">
    <location>
        <begin position="442"/>
        <end position="454"/>
    </location>
</feature>